<evidence type="ECO:0000256" key="4">
    <source>
        <dbReference type="ARBA" id="ARBA00022840"/>
    </source>
</evidence>
<dbReference type="GO" id="GO:0000724">
    <property type="term" value="P:double-strand break repair via homologous recombination"/>
    <property type="evidence" value="ECO:0007669"/>
    <property type="project" value="TreeGrafter"/>
</dbReference>
<evidence type="ECO:0000256" key="1">
    <source>
        <dbReference type="ARBA" id="ARBA00022741"/>
    </source>
</evidence>
<dbReference type="EMBL" id="PDKO01000004">
    <property type="protein sequence ID" value="RXJ63395.1"/>
    <property type="molecule type" value="Genomic_DNA"/>
</dbReference>
<reference evidence="6 7" key="1">
    <citation type="submission" date="2017-10" db="EMBL/GenBank/DDBJ databases">
        <title>Genomics of the genus Arcobacter.</title>
        <authorList>
            <person name="Perez-Cataluna A."/>
            <person name="Figueras M.J."/>
        </authorList>
    </citation>
    <scope>NUCLEOTIDE SEQUENCE [LARGE SCALE GENOMIC DNA]</scope>
    <source>
        <strain evidence="6 7">DSM 24636</strain>
    </source>
</reference>
<keyword evidence="3" id="KW-0347">Helicase</keyword>
<evidence type="ECO:0000256" key="2">
    <source>
        <dbReference type="ARBA" id="ARBA00022801"/>
    </source>
</evidence>
<keyword evidence="2" id="KW-0378">Hydrolase</keyword>
<dbReference type="AlphaFoldDB" id="A0A4Q0Y1P0"/>
<dbReference type="PANTHER" id="PTHR11070">
    <property type="entry name" value="UVRD / RECB / PCRA DNA HELICASE FAMILY MEMBER"/>
    <property type="match status" value="1"/>
</dbReference>
<proteinExistence type="predicted"/>
<dbReference type="GO" id="GO:0016787">
    <property type="term" value="F:hydrolase activity"/>
    <property type="evidence" value="ECO:0007669"/>
    <property type="project" value="UniProtKB-KW"/>
</dbReference>
<dbReference type="Pfam" id="PF13245">
    <property type="entry name" value="AAA_19"/>
    <property type="match status" value="1"/>
</dbReference>
<protein>
    <recommendedName>
        <fullName evidence="5">UvrD-like helicase C-terminal domain-containing protein</fullName>
    </recommendedName>
</protein>
<dbReference type="RefSeq" id="WP_129081892.1">
    <property type="nucleotide sequence ID" value="NZ_CP041070.1"/>
</dbReference>
<accession>A0A4Q0Y1P0</accession>
<dbReference type="Pfam" id="PF13361">
    <property type="entry name" value="UvrD_C"/>
    <property type="match status" value="1"/>
</dbReference>
<dbReference type="InterPro" id="IPR000212">
    <property type="entry name" value="DNA_helicase_UvrD/REP"/>
</dbReference>
<dbReference type="InterPro" id="IPR027417">
    <property type="entry name" value="P-loop_NTPase"/>
</dbReference>
<dbReference type="GO" id="GO:0031297">
    <property type="term" value="P:replication fork processing"/>
    <property type="evidence" value="ECO:0007669"/>
    <property type="project" value="TreeGrafter"/>
</dbReference>
<keyword evidence="7" id="KW-1185">Reference proteome</keyword>
<dbReference type="GO" id="GO:0043138">
    <property type="term" value="F:3'-5' DNA helicase activity"/>
    <property type="evidence" value="ECO:0007669"/>
    <property type="project" value="TreeGrafter"/>
</dbReference>
<dbReference type="GO" id="GO:0003677">
    <property type="term" value="F:DNA binding"/>
    <property type="evidence" value="ECO:0007669"/>
    <property type="project" value="InterPro"/>
</dbReference>
<dbReference type="STRING" id="877500.GCA_000935065_00417"/>
<keyword evidence="4" id="KW-0067">ATP-binding</keyword>
<sequence>MDLTKEQKEIVKAVGKYKNIKINAFAGTGKTTTLRYVAKEYKDRKILYLAFNSAIKNEASSSFPNNTYVKTTHGLAYSAIKKYTNIDLNTLRNYRAIDISNEFEIPYEKALSALKIFENFCNNTQDKISEEDTEHKTAKKMFEHMLIGVLKPTHSFYLKYYYLLISKEQIPQYQYDIIMLDEAQDTNEVTLGIFNCLNSKIKIYVGDRHQQIYSFRGSKNALDKISCDKQLYLSQSFRFNETIANYANILLRNFKNEQVDIKSYKNSTEIKSFGYISRTNAQLICIISNRIEQRKPFVTIRNPEEIFSLSIEIYYLLNNEHDQIRKNPFLKSFKDEEELADYAKQTDDFELRTALKVVKEYQERIFEFKEIAIKFYKAWQNRKSNNFEKRLEEILFLTTAHTAKGLEWDSVIVADDFPNFADLIIDMGYTTLQQYQKELKKLSNQELVDEFNLFYVALTRAKSKLVKDSENFHYLMSPKLEQLINKKISDINEEFEKNDEKIVFSKMDSEELQQIKENKNIENKKARKSGLKWKLEDKIKLKSLFKKNLNINIIASKLERTPSAILGELLKSEIINKEEQNTLYRLLKNNQKASKSVLNQT</sequence>
<dbReference type="Gene3D" id="3.40.50.300">
    <property type="entry name" value="P-loop containing nucleotide triphosphate hydrolases"/>
    <property type="match status" value="2"/>
</dbReference>
<gene>
    <name evidence="6" type="ORF">CRV06_06890</name>
</gene>
<dbReference type="OrthoDB" id="5318045at2"/>
<dbReference type="SUPFAM" id="SSF52540">
    <property type="entry name" value="P-loop containing nucleoside triphosphate hydrolases"/>
    <property type="match status" value="1"/>
</dbReference>
<dbReference type="Proteomes" id="UP000290191">
    <property type="component" value="Unassembled WGS sequence"/>
</dbReference>
<evidence type="ECO:0000256" key="3">
    <source>
        <dbReference type="ARBA" id="ARBA00022806"/>
    </source>
</evidence>
<evidence type="ECO:0000313" key="7">
    <source>
        <dbReference type="Proteomes" id="UP000290191"/>
    </source>
</evidence>
<dbReference type="PANTHER" id="PTHR11070:SF30">
    <property type="entry name" value="F-BOX DNA HELICASE 1"/>
    <property type="match status" value="1"/>
</dbReference>
<name>A0A4Q0Y1P0_9BACT</name>
<evidence type="ECO:0000259" key="5">
    <source>
        <dbReference type="Pfam" id="PF13361"/>
    </source>
</evidence>
<evidence type="ECO:0000313" key="6">
    <source>
        <dbReference type="EMBL" id="RXJ63395.1"/>
    </source>
</evidence>
<keyword evidence="1" id="KW-0547">Nucleotide-binding</keyword>
<dbReference type="GO" id="GO:0005524">
    <property type="term" value="F:ATP binding"/>
    <property type="evidence" value="ECO:0007669"/>
    <property type="project" value="UniProtKB-KW"/>
</dbReference>
<organism evidence="6 7">
    <name type="scientific">Halarcobacter anaerophilus</name>
    <dbReference type="NCBI Taxonomy" id="877500"/>
    <lineage>
        <taxon>Bacteria</taxon>
        <taxon>Pseudomonadati</taxon>
        <taxon>Campylobacterota</taxon>
        <taxon>Epsilonproteobacteria</taxon>
        <taxon>Campylobacterales</taxon>
        <taxon>Arcobacteraceae</taxon>
        <taxon>Halarcobacter</taxon>
    </lineage>
</organism>
<comment type="caution">
    <text evidence="6">The sequence shown here is derived from an EMBL/GenBank/DDBJ whole genome shotgun (WGS) entry which is preliminary data.</text>
</comment>
<feature type="domain" description="UvrD-like helicase C-terminal" evidence="5">
    <location>
        <begin position="220"/>
        <end position="466"/>
    </location>
</feature>
<dbReference type="InterPro" id="IPR014017">
    <property type="entry name" value="DNA_helicase_UvrD-like_C"/>
</dbReference>